<evidence type="ECO:0000313" key="6">
    <source>
        <dbReference type="Proteomes" id="UP000238882"/>
    </source>
</evidence>
<feature type="domain" description="Beta-lactamase-related" evidence="4">
    <location>
        <begin position="41"/>
        <end position="274"/>
    </location>
</feature>
<keyword evidence="6" id="KW-1185">Reference proteome</keyword>
<feature type="chain" id="PRO_5015537020" description="Beta-lactamase-related domain-containing protein" evidence="3">
    <location>
        <begin position="24"/>
        <end position="346"/>
    </location>
</feature>
<dbReference type="Proteomes" id="UP000238882">
    <property type="component" value="Unassembled WGS sequence"/>
</dbReference>
<proteinExistence type="predicted"/>
<dbReference type="PANTHER" id="PTHR46825">
    <property type="entry name" value="D-ALANYL-D-ALANINE-CARBOXYPEPTIDASE/ENDOPEPTIDASE AMPH"/>
    <property type="match status" value="1"/>
</dbReference>
<organism evidence="5 6">
    <name type="scientific">Polaribacter porphyrae</name>
    <dbReference type="NCBI Taxonomy" id="1137780"/>
    <lineage>
        <taxon>Bacteria</taxon>
        <taxon>Pseudomonadati</taxon>
        <taxon>Bacteroidota</taxon>
        <taxon>Flavobacteriia</taxon>
        <taxon>Flavobacteriales</taxon>
        <taxon>Flavobacteriaceae</taxon>
    </lineage>
</organism>
<dbReference type="EMBL" id="MSCN01000001">
    <property type="protein sequence ID" value="PQJ77728.1"/>
    <property type="molecule type" value="Genomic_DNA"/>
</dbReference>
<sequence length="346" mass="39743">MKTKLITLSVLFFAVAFSNCQNNAIIDSYLKEKYNKDKLNGNVLVIKNGQTIYENSFGFADGSKTIRLTKDFRFDLGSIYKEFPAVSILQLQEKGLLNVNDKIDVYLKDLPNWAHKVSIKNMLQYTSGLPRVEWGKYFKNGDIITDEKIKSDVLNLKELNFEPGSDYLYTNHSPMLLAQIVEKITKQPFVAYVKQNLFIPFGLKSAVIHSEIPYSNRTLMAIPFDKNYKEDAYKLKISGVLFSLSARDLYNWLEQLHTYKIISKTSLKLLSEKANFSGNIQSPLGNVEFEDNKIIEHSHHGTSGNYECIVRRFFNGENAFTIIIQTNQKHKNVHEISNEIKTILKE</sequence>
<dbReference type="InterPro" id="IPR001466">
    <property type="entry name" value="Beta-lactam-related"/>
</dbReference>
<dbReference type="PANTHER" id="PTHR46825:SF11">
    <property type="entry name" value="PENICILLIN-BINDING PROTEIN 4"/>
    <property type="match status" value="1"/>
</dbReference>
<evidence type="ECO:0000256" key="3">
    <source>
        <dbReference type="SAM" id="SignalP"/>
    </source>
</evidence>
<comment type="subcellular location">
    <subcellularLocation>
        <location evidence="1">Membrane</location>
    </subcellularLocation>
</comment>
<accession>A0A2S7WJE3</accession>
<feature type="signal peptide" evidence="3">
    <location>
        <begin position="1"/>
        <end position="23"/>
    </location>
</feature>
<dbReference type="Pfam" id="PF00144">
    <property type="entry name" value="Beta-lactamase"/>
    <property type="match status" value="1"/>
</dbReference>
<evidence type="ECO:0000256" key="2">
    <source>
        <dbReference type="ARBA" id="ARBA00023136"/>
    </source>
</evidence>
<evidence type="ECO:0000313" key="5">
    <source>
        <dbReference type="EMBL" id="PQJ77728.1"/>
    </source>
</evidence>
<dbReference type="GO" id="GO:0016020">
    <property type="term" value="C:membrane"/>
    <property type="evidence" value="ECO:0007669"/>
    <property type="project" value="UniProtKB-SubCell"/>
</dbReference>
<evidence type="ECO:0000256" key="1">
    <source>
        <dbReference type="ARBA" id="ARBA00004370"/>
    </source>
</evidence>
<comment type="caution">
    <text evidence="5">The sequence shown here is derived from an EMBL/GenBank/DDBJ whole genome shotgun (WGS) entry which is preliminary data.</text>
</comment>
<dbReference type="SUPFAM" id="SSF56601">
    <property type="entry name" value="beta-lactamase/transpeptidase-like"/>
    <property type="match status" value="1"/>
</dbReference>
<dbReference type="RefSeq" id="WP_105014309.1">
    <property type="nucleotide sequence ID" value="NZ_MSCN01000001.1"/>
</dbReference>
<evidence type="ECO:0000259" key="4">
    <source>
        <dbReference type="Pfam" id="PF00144"/>
    </source>
</evidence>
<reference evidence="5 6" key="1">
    <citation type="submission" date="2016-12" db="EMBL/GenBank/DDBJ databases">
        <title>Trade-off between light-utilization and light-protection in marine flavobacteria.</title>
        <authorList>
            <person name="Kumagai Y."/>
            <person name="Yoshizawa S."/>
            <person name="Kogure K."/>
            <person name="Iwasaki W."/>
        </authorList>
    </citation>
    <scope>NUCLEOTIDE SEQUENCE [LARGE SCALE GENOMIC DNA]</scope>
    <source>
        <strain evidence="5 6">NBRC 108759</strain>
    </source>
</reference>
<protein>
    <recommendedName>
        <fullName evidence="4">Beta-lactamase-related domain-containing protein</fullName>
    </recommendedName>
</protein>
<dbReference type="InterPro" id="IPR012338">
    <property type="entry name" value="Beta-lactam/transpept-like"/>
</dbReference>
<dbReference type="Gene3D" id="3.40.710.10">
    <property type="entry name" value="DD-peptidase/beta-lactamase superfamily"/>
    <property type="match status" value="1"/>
</dbReference>
<dbReference type="AlphaFoldDB" id="A0A2S7WJE3"/>
<dbReference type="InterPro" id="IPR050491">
    <property type="entry name" value="AmpC-like"/>
</dbReference>
<gene>
    <name evidence="5" type="ORF">BTO18_00360</name>
</gene>
<keyword evidence="3" id="KW-0732">Signal</keyword>
<dbReference type="OrthoDB" id="9793489at2"/>
<name>A0A2S7WJE3_9FLAO</name>
<keyword evidence="2" id="KW-0472">Membrane</keyword>